<dbReference type="InterPro" id="IPR007031">
    <property type="entry name" value="Poxvirus_VLTF3"/>
</dbReference>
<proteinExistence type="predicted"/>
<gene>
    <name evidence="2" type="ORF">YASMINEVIRUS_576</name>
</gene>
<dbReference type="EMBL" id="UPSH01000001">
    <property type="protein sequence ID" value="VBB18113.1"/>
    <property type="molecule type" value="Genomic_DNA"/>
</dbReference>
<accession>A0A5K0U9M9</accession>
<dbReference type="Pfam" id="PF04947">
    <property type="entry name" value="Pox_VLTF3"/>
    <property type="match status" value="1"/>
</dbReference>
<keyword evidence="3" id="KW-1185">Reference proteome</keyword>
<evidence type="ECO:0000313" key="2">
    <source>
        <dbReference type="EMBL" id="VBB18113.1"/>
    </source>
</evidence>
<dbReference type="Proteomes" id="UP000594342">
    <property type="component" value="Unassembled WGS sequence"/>
</dbReference>
<evidence type="ECO:0000313" key="3">
    <source>
        <dbReference type="Proteomes" id="UP000594342"/>
    </source>
</evidence>
<sequence>MSVDYKYKPDKHKFRVNLKTIDEIHKEQLDDFKKRREAVPEKRRRLKVLEKELADLEASLGGKPIGLDFETLKKRNSLRSSIKTLKDDIGKTENYSAELEYYSRTGDVLEDYYKVTNGALYGQNFDGGNVDDESDEEDEPAKKSKIVISDELLAITNHNRKRKMKKPVRKRNKKIDMTPTKNIMDYLLGGDEKQEEESTSTCRASLQNQYLMMMDKEYACSKAKNQLTKKCKKCNVDKIIVFNESIVSCPKCGESDDIFIESDMPSQRETFAEKPKYPYKKLGHCIEKLNQFLCKGTANVPPNVFTVLEEEIEKHSLLKTEVTIRFIEAMMKKHHLSDYYENIMFIYSKITGKRPQTISRDEYELVLKMFVEAEEVYEKKYKPPNRNNFLKYTFVLNKIFLTIKRPEVAEHFKLLKSPDKLKQQERVWQKICADLGWDYCSS</sequence>
<keyword evidence="1" id="KW-0804">Transcription</keyword>
<protein>
    <submittedName>
        <fullName evidence="2">Uncharacterized protein</fullName>
    </submittedName>
</protein>
<comment type="caution">
    <text evidence="2">The sequence shown here is derived from an EMBL/GenBank/DDBJ whole genome shotgun (WGS) entry which is preliminary data.</text>
</comment>
<evidence type="ECO:0000256" key="1">
    <source>
        <dbReference type="ARBA" id="ARBA00023163"/>
    </source>
</evidence>
<name>A0A5K0U9M9_9VIRU</name>
<dbReference type="GO" id="GO:0046782">
    <property type="term" value="P:regulation of viral transcription"/>
    <property type="evidence" value="ECO:0007669"/>
    <property type="project" value="InterPro"/>
</dbReference>
<reference evidence="2 3" key="1">
    <citation type="submission" date="2018-10" db="EMBL/GenBank/DDBJ databases">
        <authorList>
            <consortium name="IHU Genomes"/>
        </authorList>
    </citation>
    <scope>NUCLEOTIDE SEQUENCE [LARGE SCALE GENOMIC DNA]</scope>
    <source>
        <strain evidence="2 3">A1</strain>
    </source>
</reference>
<organism evidence="2 3">
    <name type="scientific">Yasminevirus sp. GU-2018</name>
    <dbReference type="NCBI Taxonomy" id="2420051"/>
    <lineage>
        <taxon>Viruses</taxon>
        <taxon>Varidnaviria</taxon>
        <taxon>Bamfordvirae</taxon>
        <taxon>Nucleocytoviricota</taxon>
        <taxon>Megaviricetes</taxon>
        <taxon>Imitervirales</taxon>
        <taxon>Mimiviridae</taxon>
        <taxon>Klosneuvirinae</taxon>
        <taxon>Yasminevirus</taxon>
        <taxon>Yasminevirus saudimassiliense</taxon>
    </lineage>
</organism>